<reference evidence="2 3" key="1">
    <citation type="submission" date="2020-10" db="EMBL/GenBank/DDBJ databases">
        <title>Phylogeny of dyella-like bacteria.</title>
        <authorList>
            <person name="Fu J."/>
        </authorList>
    </citation>
    <scope>NUCLEOTIDE SEQUENCE [LARGE SCALE GENOMIC DNA]</scope>
    <source>
        <strain evidence="2 3">DHG40</strain>
    </source>
</reference>
<dbReference type="Pfam" id="PF09500">
    <property type="entry name" value="YiiD_C"/>
    <property type="match status" value="1"/>
</dbReference>
<protein>
    <submittedName>
        <fullName evidence="2">YiiD C-terminal domain-containing protein</fullName>
    </submittedName>
</protein>
<evidence type="ECO:0000259" key="1">
    <source>
        <dbReference type="Pfam" id="PF09500"/>
    </source>
</evidence>
<dbReference type="Gene3D" id="3.10.129.10">
    <property type="entry name" value="Hotdog Thioesterase"/>
    <property type="match status" value="1"/>
</dbReference>
<dbReference type="CDD" id="cd03440">
    <property type="entry name" value="hot_dog"/>
    <property type="match status" value="1"/>
</dbReference>
<sequence>MNKPTLLAAAQALVTFIHDGIPLARNMELKLGSYDGERLVLNCPLAPNINDKGCAFGGSLTSLMTLAGWGLVELALRRRGEDCDLYVGKSTVRYLDPVWGDFQAEAALAHGGDWETFFATLSTRNRARIAVHCQVPGENGKPAATLEAQFVAKRRAAAAE</sequence>
<dbReference type="SUPFAM" id="SSF54637">
    <property type="entry name" value="Thioesterase/thiol ester dehydrase-isomerase"/>
    <property type="match status" value="1"/>
</dbReference>
<proteinExistence type="predicted"/>
<comment type="caution">
    <text evidence="2">The sequence shown here is derived from an EMBL/GenBank/DDBJ whole genome shotgun (WGS) entry which is preliminary data.</text>
</comment>
<dbReference type="RefSeq" id="WP_380011551.1">
    <property type="nucleotide sequence ID" value="NZ_JADIKI010000023.1"/>
</dbReference>
<organism evidence="2 3">
    <name type="scientific">Dyella humi</name>
    <dbReference type="NCBI Taxonomy" id="1770547"/>
    <lineage>
        <taxon>Bacteria</taxon>
        <taxon>Pseudomonadati</taxon>
        <taxon>Pseudomonadota</taxon>
        <taxon>Gammaproteobacteria</taxon>
        <taxon>Lysobacterales</taxon>
        <taxon>Rhodanobacteraceae</taxon>
        <taxon>Dyella</taxon>
    </lineage>
</organism>
<gene>
    <name evidence="2" type="ORF">ISP18_19785</name>
</gene>
<dbReference type="InterPro" id="IPR029069">
    <property type="entry name" value="HotDog_dom_sf"/>
</dbReference>
<name>A0ABW8INQ7_9GAMM</name>
<evidence type="ECO:0000313" key="2">
    <source>
        <dbReference type="EMBL" id="MFK2856857.1"/>
    </source>
</evidence>
<dbReference type="EMBL" id="JADIKI010000023">
    <property type="protein sequence ID" value="MFK2856857.1"/>
    <property type="molecule type" value="Genomic_DNA"/>
</dbReference>
<accession>A0ABW8INQ7</accession>
<keyword evidence="3" id="KW-1185">Reference proteome</keyword>
<evidence type="ECO:0000313" key="3">
    <source>
        <dbReference type="Proteomes" id="UP001620409"/>
    </source>
</evidence>
<dbReference type="Proteomes" id="UP001620409">
    <property type="component" value="Unassembled WGS sequence"/>
</dbReference>
<feature type="domain" description="Thioesterase putative" evidence="1">
    <location>
        <begin position="11"/>
        <end position="153"/>
    </location>
</feature>
<dbReference type="NCBIfam" id="TIGR02447">
    <property type="entry name" value="yiiD_Cterm"/>
    <property type="match status" value="1"/>
</dbReference>
<dbReference type="InterPro" id="IPR012660">
    <property type="entry name" value="YiiD_C"/>
</dbReference>